<name>A0ABT6WPK0_9ACTN</name>
<evidence type="ECO:0000313" key="2">
    <source>
        <dbReference type="Proteomes" id="UP001241758"/>
    </source>
</evidence>
<sequence>MRRWILLGILGVLVLAGVVIAVRNVEDEPEVTAPAPAPSASSRRPAPVLPVLPVGHWEAAYLRGWDFERENGLPASRSGDSWNHYSLSYDVDANTAMFRATGQARYLDRALEYVENVTASARASSSLPTSQYRDRFLGWISNREDLEPTGVEVPLYESYFWRHATTLLRVMRQTPAAYDDAGYRQRYERLLGFAEENVFTKWHTRGAADNIHRERTHMAAHWAAIALNLSLITADDGRRARYRYVVDTIDQRLRGQLRPHPADPAAYFWNDQWGLESRPGQDVSHANGVLSYLTEAKDHGSFWTDADMAAFSALLTRVVWPGGTRYAAYVDGTGDDNGWFSDGFAKLGRYDAAVQQRLEQHEVANLHFAANMALNASRLS</sequence>
<evidence type="ECO:0008006" key="3">
    <source>
        <dbReference type="Google" id="ProtNLM"/>
    </source>
</evidence>
<reference evidence="1 2" key="1">
    <citation type="submission" date="2023-05" db="EMBL/GenBank/DDBJ databases">
        <title>Actinoplanes sp. NEAU-A12 genome sequencing.</title>
        <authorList>
            <person name="Wang Z.-S."/>
        </authorList>
    </citation>
    <scope>NUCLEOTIDE SEQUENCE [LARGE SCALE GENOMIC DNA]</scope>
    <source>
        <strain evidence="1 2">NEAU-A12</strain>
    </source>
</reference>
<dbReference type="EMBL" id="JASCTH010000016">
    <property type="protein sequence ID" value="MDI6101649.1"/>
    <property type="molecule type" value="Genomic_DNA"/>
</dbReference>
<comment type="caution">
    <text evidence="1">The sequence shown here is derived from an EMBL/GenBank/DDBJ whole genome shotgun (WGS) entry which is preliminary data.</text>
</comment>
<evidence type="ECO:0000313" key="1">
    <source>
        <dbReference type="EMBL" id="MDI6101649.1"/>
    </source>
</evidence>
<protein>
    <recommendedName>
        <fullName evidence="3">Glycosyl hydrolase</fullName>
    </recommendedName>
</protein>
<dbReference type="Proteomes" id="UP001241758">
    <property type="component" value="Unassembled WGS sequence"/>
</dbReference>
<proteinExistence type="predicted"/>
<gene>
    <name evidence="1" type="ORF">QLQ12_23795</name>
</gene>
<dbReference type="RefSeq" id="WP_282762629.1">
    <property type="nucleotide sequence ID" value="NZ_JASCTH010000016.1"/>
</dbReference>
<organism evidence="1 2">
    <name type="scientific">Actinoplanes sandaracinus</name>
    <dbReference type="NCBI Taxonomy" id="3045177"/>
    <lineage>
        <taxon>Bacteria</taxon>
        <taxon>Bacillati</taxon>
        <taxon>Actinomycetota</taxon>
        <taxon>Actinomycetes</taxon>
        <taxon>Micromonosporales</taxon>
        <taxon>Micromonosporaceae</taxon>
        <taxon>Actinoplanes</taxon>
    </lineage>
</organism>
<accession>A0ABT6WPK0</accession>
<keyword evidence="2" id="KW-1185">Reference proteome</keyword>